<comment type="caution">
    <text evidence="4">The sequence shown here is derived from an EMBL/GenBank/DDBJ whole genome shotgun (WGS) entry which is preliminary data.</text>
</comment>
<keyword evidence="2" id="KW-0812">Transmembrane</keyword>
<dbReference type="InterPro" id="IPR002881">
    <property type="entry name" value="DUF58"/>
</dbReference>
<dbReference type="Pfam" id="PF01882">
    <property type="entry name" value="DUF58"/>
    <property type="match status" value="1"/>
</dbReference>
<keyword evidence="2" id="KW-1133">Transmembrane helix</keyword>
<feature type="transmembrane region" description="Helical" evidence="2">
    <location>
        <begin position="70"/>
        <end position="94"/>
    </location>
</feature>
<evidence type="ECO:0000256" key="1">
    <source>
        <dbReference type="SAM" id="MobiDB-lite"/>
    </source>
</evidence>
<keyword evidence="2" id="KW-0472">Membrane</keyword>
<keyword evidence="5" id="KW-1185">Reference proteome</keyword>
<feature type="region of interest" description="Disordered" evidence="1">
    <location>
        <begin position="1"/>
        <end position="37"/>
    </location>
</feature>
<gene>
    <name evidence="4" type="ORF">M1843_02800</name>
</gene>
<protein>
    <submittedName>
        <fullName evidence="4">DUF58 domain-containing protein</fullName>
    </submittedName>
</protein>
<feature type="transmembrane region" description="Helical" evidence="2">
    <location>
        <begin position="100"/>
        <end position="119"/>
    </location>
</feature>
<sequence length="451" mass="48278">MTTTTERETAAPPAAPDAAAETEQQSPEPSGRAPRRAARRVAAGVGAGIGRAGRAAGSLSARAWARTAPVLGVVSPFGWAVLALTAAAWAAGVALSWEEWAVVAVTATVALLGAIVFVLGRLRYDVSLDVASRRVVVGDRAVGRLLVRNGSSRSMLPAVMELQVGQGIATFPVPRLRPDAEHEEIFAVPTHRRAVIPLGPVRSVRSDPLGLLRRELTWTEPEELFVHPRTLPLSGSSTGLLHDLEGRVTPDISDSDVSFHALRDYVPGDDRRHIHWKSTARTGQLMVRQFEETRRSRLAVILSTRADDYADPEEFELAVSVCGSLGLQAIREDGGLTVLVQQGRVRGDHRTRMLDDLTRLELSPARTSLAEVARVASATVTDASVVAVVVGSLVTPTDLRAAAVRLPVDARLVAMQCVPGASVSRGRVADMQVLTLGELPDLPNALRRMND</sequence>
<feature type="compositionally biased region" description="Low complexity" evidence="1">
    <location>
        <begin position="10"/>
        <end position="23"/>
    </location>
</feature>
<dbReference type="EMBL" id="JALQCY010000001">
    <property type="protein sequence ID" value="MCK9792672.1"/>
    <property type="molecule type" value="Genomic_DNA"/>
</dbReference>
<dbReference type="Proteomes" id="UP001651050">
    <property type="component" value="Unassembled WGS sequence"/>
</dbReference>
<dbReference type="RefSeq" id="WP_416342527.1">
    <property type="nucleotide sequence ID" value="NZ_JALQCY010000001.1"/>
</dbReference>
<evidence type="ECO:0000259" key="3">
    <source>
        <dbReference type="Pfam" id="PF01882"/>
    </source>
</evidence>
<dbReference type="PANTHER" id="PTHR34351">
    <property type="entry name" value="SLR1927 PROTEIN-RELATED"/>
    <property type="match status" value="1"/>
</dbReference>
<evidence type="ECO:0000313" key="4">
    <source>
        <dbReference type="EMBL" id="MCK9792672.1"/>
    </source>
</evidence>
<name>A0ABT0IZI7_9MICO</name>
<organism evidence="4 5">
    <name type="scientific">Isoptericola peretonis</name>
    <dbReference type="NCBI Taxonomy" id="2918523"/>
    <lineage>
        <taxon>Bacteria</taxon>
        <taxon>Bacillati</taxon>
        <taxon>Actinomycetota</taxon>
        <taxon>Actinomycetes</taxon>
        <taxon>Micrococcales</taxon>
        <taxon>Promicromonosporaceae</taxon>
        <taxon>Isoptericola</taxon>
    </lineage>
</organism>
<feature type="domain" description="DUF58" evidence="3">
    <location>
        <begin position="262"/>
        <end position="415"/>
    </location>
</feature>
<accession>A0ABT0IZI7</accession>
<reference evidence="4 5" key="1">
    <citation type="submission" date="2022-02" db="EMBL/GenBank/DDBJ databases">
        <title>The car tank lid bacteriome: a reservoir of bacteria with potential in bioremediation of fuel.</title>
        <authorList>
            <person name="Vidal-Verdu A."/>
            <person name="Gomez-Martinez D."/>
            <person name="Latorre-Perez A."/>
            <person name="Pereto J."/>
            <person name="Porcar M."/>
        </authorList>
    </citation>
    <scope>NUCLEOTIDE SEQUENCE [LARGE SCALE GENOMIC DNA]</scope>
    <source>
        <strain evidence="4 5">4D.3</strain>
    </source>
</reference>
<evidence type="ECO:0000313" key="5">
    <source>
        <dbReference type="Proteomes" id="UP001651050"/>
    </source>
</evidence>
<dbReference type="PANTHER" id="PTHR34351:SF1">
    <property type="entry name" value="SLR1927 PROTEIN"/>
    <property type="match status" value="1"/>
</dbReference>
<evidence type="ECO:0000256" key="2">
    <source>
        <dbReference type="SAM" id="Phobius"/>
    </source>
</evidence>
<proteinExistence type="predicted"/>